<name>A0A6A6T4S7_9PLEO</name>
<keyword evidence="2" id="KW-0575">Peroxidase</keyword>
<keyword evidence="6 10" id="KW-0408">Iron</keyword>
<dbReference type="AlphaFoldDB" id="A0A6A6T4S7"/>
<dbReference type="Proteomes" id="UP000799324">
    <property type="component" value="Unassembled WGS sequence"/>
</dbReference>
<dbReference type="CDD" id="cd08157">
    <property type="entry name" value="catalase_fungal"/>
    <property type="match status" value="1"/>
</dbReference>
<dbReference type="GO" id="GO:0005777">
    <property type="term" value="C:peroxisome"/>
    <property type="evidence" value="ECO:0007669"/>
    <property type="project" value="TreeGrafter"/>
</dbReference>
<dbReference type="PROSITE" id="PS00438">
    <property type="entry name" value="CATALASE_2"/>
    <property type="match status" value="1"/>
</dbReference>
<evidence type="ECO:0000256" key="1">
    <source>
        <dbReference type="ARBA" id="ARBA00005329"/>
    </source>
</evidence>
<dbReference type="InterPro" id="IPR011614">
    <property type="entry name" value="Catalase_core"/>
</dbReference>
<keyword evidence="5" id="KW-0560">Oxidoreductase</keyword>
<comment type="function">
    <text evidence="8">Catalyzes the degradation of hydrogen peroxide (H(2)O(2)) generated by peroxisomal oxidases to water and oxygen, thereby protecting cells from the toxic effects of hydrogen peroxide.</text>
</comment>
<feature type="domain" description="Catalase core" evidence="11">
    <location>
        <begin position="10"/>
        <end position="400"/>
    </location>
</feature>
<evidence type="ECO:0000256" key="3">
    <source>
        <dbReference type="ARBA" id="ARBA00022617"/>
    </source>
</evidence>
<evidence type="ECO:0000256" key="5">
    <source>
        <dbReference type="ARBA" id="ARBA00023002"/>
    </source>
</evidence>
<dbReference type="PRINTS" id="PR00067">
    <property type="entry name" value="CATALASE"/>
</dbReference>
<dbReference type="FunFam" id="2.40.180.10:FF:000001">
    <property type="entry name" value="Catalase"/>
    <property type="match status" value="1"/>
</dbReference>
<keyword evidence="13" id="KW-1185">Reference proteome</keyword>
<evidence type="ECO:0000256" key="7">
    <source>
        <dbReference type="ARBA" id="ARBA00023324"/>
    </source>
</evidence>
<dbReference type="InterPro" id="IPR024711">
    <property type="entry name" value="Catalase_clade1/3"/>
</dbReference>
<accession>A0A6A6T4S7</accession>
<dbReference type="InterPro" id="IPR018028">
    <property type="entry name" value="Catalase"/>
</dbReference>
<organism evidence="12 13">
    <name type="scientific">Lophiostoma macrostomum CBS 122681</name>
    <dbReference type="NCBI Taxonomy" id="1314788"/>
    <lineage>
        <taxon>Eukaryota</taxon>
        <taxon>Fungi</taxon>
        <taxon>Dikarya</taxon>
        <taxon>Ascomycota</taxon>
        <taxon>Pezizomycotina</taxon>
        <taxon>Dothideomycetes</taxon>
        <taxon>Pleosporomycetidae</taxon>
        <taxon>Pleosporales</taxon>
        <taxon>Lophiostomataceae</taxon>
        <taxon>Lophiostoma</taxon>
    </lineage>
</organism>
<evidence type="ECO:0000259" key="11">
    <source>
        <dbReference type="SMART" id="SM01060"/>
    </source>
</evidence>
<dbReference type="OrthoDB" id="6880011at2759"/>
<feature type="binding site" description="axial binding residue" evidence="10">
    <location>
        <position position="346"/>
    </location>
    <ligand>
        <name>heme</name>
        <dbReference type="ChEBI" id="CHEBI:30413"/>
    </ligand>
    <ligandPart>
        <name>Fe</name>
        <dbReference type="ChEBI" id="CHEBI:18248"/>
    </ligandPart>
</feature>
<dbReference type="PROSITE" id="PS51402">
    <property type="entry name" value="CATALASE_3"/>
    <property type="match status" value="1"/>
</dbReference>
<dbReference type="PANTHER" id="PTHR11465">
    <property type="entry name" value="CATALASE"/>
    <property type="match status" value="1"/>
</dbReference>
<dbReference type="GO" id="GO:0042744">
    <property type="term" value="P:hydrogen peroxide catabolic process"/>
    <property type="evidence" value="ECO:0007669"/>
    <property type="project" value="UniProtKB-KW"/>
</dbReference>
<dbReference type="GO" id="GO:0042542">
    <property type="term" value="P:response to hydrogen peroxide"/>
    <property type="evidence" value="ECO:0007669"/>
    <property type="project" value="TreeGrafter"/>
</dbReference>
<keyword evidence="3 10" id="KW-0349">Heme</keyword>
<dbReference type="InterPro" id="IPR020835">
    <property type="entry name" value="Catalase_sf"/>
</dbReference>
<dbReference type="Gene3D" id="2.40.180.10">
    <property type="entry name" value="Catalase core domain"/>
    <property type="match status" value="1"/>
</dbReference>
<sequence length="509" mass="57342">MASSEAAVYTLAEGRPVQDPTTQTVLRGSPLRGGGLALLEDTQLIETLAHFPRERIPERTVHAKAAGAWGEFEVTHDITDITSAAFLGEVGKKTKVLARLSTVGGEKGSSDTVRDIRGWALKFYTDEGNYDIVGNDLPVFFIRDPVKFPSLNRSHKRHPQTNVPDASMFWDFHNNNQESVHCLMHLFGQRGVPASLRNINGYGVHTFKFGKPEDGTFKYVKIHFKPDAGDKTLDAAEAVRLAGVEPDYHIKDLYNAIEKGDFPSWTMYLQIMDPKEAETYRWNIFDATMIWPHKDFPLVPVGKLTLNKNPANHFQDIELASFSPSTMVPGIGPSADIMLQARMFSYPDAARYRIGPNYQQLPSNKAKYVYSPYQRDGPMRLDGNYGGEPDYVRSSFRKIRVGPADVAHDEWTKSKVEVYTSPVTEDDFEQARNLWKIFLKQKGDETFINTLSANLSKALPEVQKETIQMFAKVEKVIGERIEKRLKELKQDPDHVKGPYGLTEAYGSGY</sequence>
<dbReference type="PANTHER" id="PTHR11465:SF26">
    <property type="entry name" value="CATALASE 2"/>
    <property type="match status" value="1"/>
</dbReference>
<protein>
    <submittedName>
        <fullName evidence="12">Catalase-domain-containing protein</fullName>
    </submittedName>
</protein>
<dbReference type="GO" id="GO:0046872">
    <property type="term" value="F:metal ion binding"/>
    <property type="evidence" value="ECO:0007669"/>
    <property type="project" value="UniProtKB-KW"/>
</dbReference>
<dbReference type="SUPFAM" id="SSF56634">
    <property type="entry name" value="Heme-dependent catalase-like"/>
    <property type="match status" value="1"/>
</dbReference>
<comment type="similarity">
    <text evidence="1">Belongs to the catalase family.</text>
</comment>
<comment type="cofactor">
    <cofactor evidence="10">
        <name>heme</name>
        <dbReference type="ChEBI" id="CHEBI:30413"/>
    </cofactor>
</comment>
<keyword evidence="4 10" id="KW-0479">Metal-binding</keyword>
<dbReference type="Pfam" id="PF06628">
    <property type="entry name" value="Catalase-rel"/>
    <property type="match status" value="1"/>
</dbReference>
<evidence type="ECO:0000256" key="4">
    <source>
        <dbReference type="ARBA" id="ARBA00022723"/>
    </source>
</evidence>
<dbReference type="PIRSF" id="PIRSF038928">
    <property type="entry name" value="Catalase_clade1-3"/>
    <property type="match status" value="1"/>
</dbReference>
<dbReference type="InterPro" id="IPR024708">
    <property type="entry name" value="Catalase_AS"/>
</dbReference>
<dbReference type="InterPro" id="IPR010582">
    <property type="entry name" value="Catalase_immune_responsive"/>
</dbReference>
<keyword evidence="7" id="KW-0376">Hydrogen peroxide</keyword>
<gene>
    <name evidence="12" type="ORF">K491DRAFT_500449</name>
</gene>
<dbReference type="EMBL" id="MU004374">
    <property type="protein sequence ID" value="KAF2653818.1"/>
    <property type="molecule type" value="Genomic_DNA"/>
</dbReference>
<evidence type="ECO:0000256" key="10">
    <source>
        <dbReference type="PIRSR" id="PIRSR038928-2"/>
    </source>
</evidence>
<evidence type="ECO:0000313" key="12">
    <source>
        <dbReference type="EMBL" id="KAF2653818.1"/>
    </source>
</evidence>
<dbReference type="GO" id="GO:0004096">
    <property type="term" value="F:catalase activity"/>
    <property type="evidence" value="ECO:0007669"/>
    <property type="project" value="UniProtKB-EC"/>
</dbReference>
<dbReference type="Pfam" id="PF00199">
    <property type="entry name" value="Catalase"/>
    <property type="match status" value="1"/>
</dbReference>
<dbReference type="SMART" id="SM01060">
    <property type="entry name" value="Catalase"/>
    <property type="match status" value="1"/>
</dbReference>
<feature type="active site" evidence="9">
    <location>
        <position position="62"/>
    </location>
</feature>
<evidence type="ECO:0000313" key="13">
    <source>
        <dbReference type="Proteomes" id="UP000799324"/>
    </source>
</evidence>
<reference evidence="12" key="1">
    <citation type="journal article" date="2020" name="Stud. Mycol.">
        <title>101 Dothideomycetes genomes: a test case for predicting lifestyles and emergence of pathogens.</title>
        <authorList>
            <person name="Haridas S."/>
            <person name="Albert R."/>
            <person name="Binder M."/>
            <person name="Bloem J."/>
            <person name="Labutti K."/>
            <person name="Salamov A."/>
            <person name="Andreopoulos B."/>
            <person name="Baker S."/>
            <person name="Barry K."/>
            <person name="Bills G."/>
            <person name="Bluhm B."/>
            <person name="Cannon C."/>
            <person name="Castanera R."/>
            <person name="Culley D."/>
            <person name="Daum C."/>
            <person name="Ezra D."/>
            <person name="Gonzalez J."/>
            <person name="Henrissat B."/>
            <person name="Kuo A."/>
            <person name="Liang C."/>
            <person name="Lipzen A."/>
            <person name="Lutzoni F."/>
            <person name="Magnuson J."/>
            <person name="Mondo S."/>
            <person name="Nolan M."/>
            <person name="Ohm R."/>
            <person name="Pangilinan J."/>
            <person name="Park H.-J."/>
            <person name="Ramirez L."/>
            <person name="Alfaro M."/>
            <person name="Sun H."/>
            <person name="Tritt A."/>
            <person name="Yoshinaga Y."/>
            <person name="Zwiers L.-H."/>
            <person name="Turgeon B."/>
            <person name="Goodwin S."/>
            <person name="Spatafora J."/>
            <person name="Crous P."/>
            <person name="Grigoriev I."/>
        </authorList>
    </citation>
    <scope>NUCLEOTIDE SEQUENCE</scope>
    <source>
        <strain evidence="12">CBS 122681</strain>
    </source>
</reference>
<evidence type="ECO:0000256" key="6">
    <source>
        <dbReference type="ARBA" id="ARBA00023004"/>
    </source>
</evidence>
<dbReference type="GO" id="GO:0020037">
    <property type="term" value="F:heme binding"/>
    <property type="evidence" value="ECO:0007669"/>
    <property type="project" value="InterPro"/>
</dbReference>
<evidence type="ECO:0000256" key="9">
    <source>
        <dbReference type="PIRSR" id="PIRSR038928-1"/>
    </source>
</evidence>
<dbReference type="GO" id="GO:0005739">
    <property type="term" value="C:mitochondrion"/>
    <property type="evidence" value="ECO:0007669"/>
    <property type="project" value="TreeGrafter"/>
</dbReference>
<proteinExistence type="inferred from homology"/>
<evidence type="ECO:0000256" key="2">
    <source>
        <dbReference type="ARBA" id="ARBA00022559"/>
    </source>
</evidence>
<feature type="active site" evidence="9">
    <location>
        <position position="135"/>
    </location>
</feature>
<evidence type="ECO:0000256" key="8">
    <source>
        <dbReference type="ARBA" id="ARBA00044729"/>
    </source>
</evidence>